<dbReference type="InterPro" id="IPR050325">
    <property type="entry name" value="Prot/Nucl_acid_deglycase"/>
</dbReference>
<evidence type="ECO:0000259" key="1">
    <source>
        <dbReference type="Pfam" id="PF01965"/>
    </source>
</evidence>
<dbReference type="EMBL" id="AWTC01000012">
    <property type="protein sequence ID" value="EST11323.1"/>
    <property type="molecule type" value="Genomic_DNA"/>
</dbReference>
<name>V6IVQ0_9BACL</name>
<comment type="caution">
    <text evidence="2">The sequence shown here is derived from an EMBL/GenBank/DDBJ whole genome shotgun (WGS) entry which is preliminary data.</text>
</comment>
<dbReference type="InterPro" id="IPR029062">
    <property type="entry name" value="Class_I_gatase-like"/>
</dbReference>
<dbReference type="GO" id="GO:0005737">
    <property type="term" value="C:cytoplasm"/>
    <property type="evidence" value="ECO:0007669"/>
    <property type="project" value="TreeGrafter"/>
</dbReference>
<dbReference type="STRING" id="1395513.P343_12110"/>
<reference evidence="2 3" key="1">
    <citation type="journal article" date="2013" name="Genome Announc.">
        <title>Genome Sequence of Sporolactobacillus laevolacticus DSM442, an Efficient Polymer-Grade D-Lactate Producer from Agricultural Waste Cottonseed as a Nitrogen Source.</title>
        <authorList>
            <person name="Wang H."/>
            <person name="Wang L."/>
            <person name="Ju J."/>
            <person name="Yu B."/>
            <person name="Ma Y."/>
        </authorList>
    </citation>
    <scope>NUCLEOTIDE SEQUENCE [LARGE SCALE GENOMIC DNA]</scope>
    <source>
        <strain evidence="2 3">DSM 442</strain>
    </source>
</reference>
<accession>V6IVQ0</accession>
<dbReference type="Proteomes" id="UP000018296">
    <property type="component" value="Unassembled WGS sequence"/>
</dbReference>
<dbReference type="PANTHER" id="PTHR48094:SF19">
    <property type="entry name" value="DJ-1_PFPI DOMAIN-CONTAINING PROTEIN"/>
    <property type="match status" value="1"/>
</dbReference>
<dbReference type="Gene3D" id="3.40.50.880">
    <property type="match status" value="1"/>
</dbReference>
<dbReference type="eggNOG" id="COG0693">
    <property type="taxonomic scope" value="Bacteria"/>
</dbReference>
<dbReference type="SUPFAM" id="SSF52317">
    <property type="entry name" value="Class I glutamine amidotransferase-like"/>
    <property type="match status" value="1"/>
</dbReference>
<dbReference type="AlphaFoldDB" id="V6IVQ0"/>
<dbReference type="PATRIC" id="fig|1395513.3.peg.2456"/>
<evidence type="ECO:0000313" key="2">
    <source>
        <dbReference type="EMBL" id="EST11323.1"/>
    </source>
</evidence>
<dbReference type="RefSeq" id="WP_023510665.1">
    <property type="nucleotide sequence ID" value="NZ_AWTC01000012.1"/>
</dbReference>
<organism evidence="2 3">
    <name type="scientific">Sporolactobacillus laevolacticus DSM 442</name>
    <dbReference type="NCBI Taxonomy" id="1395513"/>
    <lineage>
        <taxon>Bacteria</taxon>
        <taxon>Bacillati</taxon>
        <taxon>Bacillota</taxon>
        <taxon>Bacilli</taxon>
        <taxon>Bacillales</taxon>
        <taxon>Sporolactobacillaceae</taxon>
        <taxon>Sporolactobacillus</taxon>
    </lineage>
</organism>
<keyword evidence="3" id="KW-1185">Reference proteome</keyword>
<sequence length="203" mass="22899">MNEKQIVFVILEEYADWEGAYLAPEIMRKSGEELNDYCVKTVSISKEPVHSIGGFTVLPDYDIDSLNDDFYGLILIGGNSWRKESSKKIIPLVNKALEKNVVLGAICDATVFLGMNGFLNEIEHTSNQLEELQRAAGKNYTGERKYINQQAVRSGNVITANGTATLEFAKEVLIALGIRTEDEADSWYQFHKLGYYEYIKNIK</sequence>
<feature type="domain" description="DJ-1/PfpI" evidence="1">
    <location>
        <begin position="4"/>
        <end position="173"/>
    </location>
</feature>
<proteinExistence type="predicted"/>
<dbReference type="InterPro" id="IPR002818">
    <property type="entry name" value="DJ-1/PfpI"/>
</dbReference>
<dbReference type="PANTHER" id="PTHR48094">
    <property type="entry name" value="PROTEIN/NUCLEIC ACID DEGLYCASE DJ-1-RELATED"/>
    <property type="match status" value="1"/>
</dbReference>
<protein>
    <submittedName>
        <fullName evidence="2">DJ-1/PfpI family protein</fullName>
    </submittedName>
</protein>
<dbReference type="Pfam" id="PF01965">
    <property type="entry name" value="DJ-1_PfpI"/>
    <property type="match status" value="1"/>
</dbReference>
<dbReference type="CDD" id="cd03140">
    <property type="entry name" value="GATase1_PfpI_3"/>
    <property type="match status" value="1"/>
</dbReference>
<dbReference type="OrthoDB" id="6003696at2"/>
<evidence type="ECO:0000313" key="3">
    <source>
        <dbReference type="Proteomes" id="UP000018296"/>
    </source>
</evidence>
<gene>
    <name evidence="2" type="ORF">P343_12110</name>
</gene>